<gene>
    <name evidence="1" type="ORF">QBC36DRAFT_48995</name>
</gene>
<evidence type="ECO:0000313" key="2">
    <source>
        <dbReference type="Proteomes" id="UP001302321"/>
    </source>
</evidence>
<reference evidence="1" key="2">
    <citation type="submission" date="2023-05" db="EMBL/GenBank/DDBJ databases">
        <authorList>
            <consortium name="Lawrence Berkeley National Laboratory"/>
            <person name="Steindorff A."/>
            <person name="Hensen N."/>
            <person name="Bonometti L."/>
            <person name="Westerberg I."/>
            <person name="Brannstrom I.O."/>
            <person name="Guillou S."/>
            <person name="Cros-Aarteil S."/>
            <person name="Calhoun S."/>
            <person name="Haridas S."/>
            <person name="Kuo A."/>
            <person name="Mondo S."/>
            <person name="Pangilinan J."/>
            <person name="Riley R."/>
            <person name="Labutti K."/>
            <person name="Andreopoulos B."/>
            <person name="Lipzen A."/>
            <person name="Chen C."/>
            <person name="Yanf M."/>
            <person name="Daum C."/>
            <person name="Ng V."/>
            <person name="Clum A."/>
            <person name="Ohm R."/>
            <person name="Martin F."/>
            <person name="Silar P."/>
            <person name="Natvig D."/>
            <person name="Lalanne C."/>
            <person name="Gautier V."/>
            <person name="Ament-Velasquez S.L."/>
            <person name="Kruys A."/>
            <person name="Hutchinson M.I."/>
            <person name="Powell A.J."/>
            <person name="Barry K."/>
            <person name="Miller A.N."/>
            <person name="Grigoriev I.V."/>
            <person name="Debuchy R."/>
            <person name="Gladieux P."/>
            <person name="Thoren M.H."/>
            <person name="Johannesson H."/>
        </authorList>
    </citation>
    <scope>NUCLEOTIDE SEQUENCE</scope>
    <source>
        <strain evidence="1">CBS 892.96</strain>
    </source>
</reference>
<dbReference type="AlphaFoldDB" id="A0AAN6W234"/>
<organism evidence="1 2">
    <name type="scientific">Triangularia setosa</name>
    <dbReference type="NCBI Taxonomy" id="2587417"/>
    <lineage>
        <taxon>Eukaryota</taxon>
        <taxon>Fungi</taxon>
        <taxon>Dikarya</taxon>
        <taxon>Ascomycota</taxon>
        <taxon>Pezizomycotina</taxon>
        <taxon>Sordariomycetes</taxon>
        <taxon>Sordariomycetidae</taxon>
        <taxon>Sordariales</taxon>
        <taxon>Podosporaceae</taxon>
        <taxon>Triangularia</taxon>
    </lineage>
</organism>
<protein>
    <submittedName>
        <fullName evidence="1">Uncharacterized protein</fullName>
    </submittedName>
</protein>
<reference evidence="1" key="1">
    <citation type="journal article" date="2023" name="Mol. Phylogenet. Evol.">
        <title>Genome-scale phylogeny and comparative genomics of the fungal order Sordariales.</title>
        <authorList>
            <person name="Hensen N."/>
            <person name="Bonometti L."/>
            <person name="Westerberg I."/>
            <person name="Brannstrom I.O."/>
            <person name="Guillou S."/>
            <person name="Cros-Aarteil S."/>
            <person name="Calhoun S."/>
            <person name="Haridas S."/>
            <person name="Kuo A."/>
            <person name="Mondo S."/>
            <person name="Pangilinan J."/>
            <person name="Riley R."/>
            <person name="LaButti K."/>
            <person name="Andreopoulos B."/>
            <person name="Lipzen A."/>
            <person name="Chen C."/>
            <person name="Yan M."/>
            <person name="Daum C."/>
            <person name="Ng V."/>
            <person name="Clum A."/>
            <person name="Steindorff A."/>
            <person name="Ohm R.A."/>
            <person name="Martin F."/>
            <person name="Silar P."/>
            <person name="Natvig D.O."/>
            <person name="Lalanne C."/>
            <person name="Gautier V."/>
            <person name="Ament-Velasquez S.L."/>
            <person name="Kruys A."/>
            <person name="Hutchinson M.I."/>
            <person name="Powell A.J."/>
            <person name="Barry K."/>
            <person name="Miller A.N."/>
            <person name="Grigoriev I.V."/>
            <person name="Debuchy R."/>
            <person name="Gladieux P."/>
            <person name="Hiltunen Thoren M."/>
            <person name="Johannesson H."/>
        </authorList>
    </citation>
    <scope>NUCLEOTIDE SEQUENCE</scope>
    <source>
        <strain evidence="1">CBS 892.96</strain>
    </source>
</reference>
<sequence>MKEIWGCCYFGFTRKRQELWLVKRSTDLRKRRERRFHKAGGKWRSVDRRLGDSDKGKTQKSVENDVFTLPVSGAGMGGSFVHRRRDCFVVSARTLGGWEVRSPSGLLPELRQRAVALACCSGDAFYNIGYFCGGQSNHSLDSMSAEYGMEKPICEAVFGPSIGWLLKSSTSEALFEAYNPEREWSSKRGDGAGGCRIKLRIGRFRFANEAVEVLVRNQQARNYQGLGARSITSNGSQPVEDSPRVWVGCTVAHG</sequence>
<keyword evidence="2" id="KW-1185">Reference proteome</keyword>
<name>A0AAN6W234_9PEZI</name>
<dbReference type="Proteomes" id="UP001302321">
    <property type="component" value="Unassembled WGS sequence"/>
</dbReference>
<evidence type="ECO:0000313" key="1">
    <source>
        <dbReference type="EMBL" id="KAK4173959.1"/>
    </source>
</evidence>
<proteinExistence type="predicted"/>
<accession>A0AAN6W234</accession>
<dbReference type="EMBL" id="MU866309">
    <property type="protein sequence ID" value="KAK4173959.1"/>
    <property type="molecule type" value="Genomic_DNA"/>
</dbReference>
<comment type="caution">
    <text evidence="1">The sequence shown here is derived from an EMBL/GenBank/DDBJ whole genome shotgun (WGS) entry which is preliminary data.</text>
</comment>